<name>A0A7R9IN03_9NEOP</name>
<proteinExistence type="predicted"/>
<evidence type="ECO:0000313" key="1">
    <source>
        <dbReference type="EMBL" id="CAD7461440.1"/>
    </source>
</evidence>
<dbReference type="AlphaFoldDB" id="A0A7R9IN03"/>
<reference evidence="1" key="1">
    <citation type="submission" date="2020-11" db="EMBL/GenBank/DDBJ databases">
        <authorList>
            <person name="Tran Van P."/>
        </authorList>
    </citation>
    <scope>NUCLEOTIDE SEQUENCE</scope>
</reference>
<sequence>MEADIVPMTDEITLSAVWIQEPGLYPAHTYGPVASRAAFMTGSFLLKMSCGSLSHQCQNDLIDLPN</sequence>
<protein>
    <submittedName>
        <fullName evidence="1">Uncharacterized protein</fullName>
    </submittedName>
</protein>
<dbReference type="EMBL" id="OE004758">
    <property type="protein sequence ID" value="CAD7461440.1"/>
    <property type="molecule type" value="Genomic_DNA"/>
</dbReference>
<accession>A0A7R9IN03</accession>
<gene>
    <name evidence="1" type="ORF">TTEB3V08_LOCUS9349</name>
</gene>
<organism evidence="1">
    <name type="scientific">Timema tahoe</name>
    <dbReference type="NCBI Taxonomy" id="61484"/>
    <lineage>
        <taxon>Eukaryota</taxon>
        <taxon>Metazoa</taxon>
        <taxon>Ecdysozoa</taxon>
        <taxon>Arthropoda</taxon>
        <taxon>Hexapoda</taxon>
        <taxon>Insecta</taxon>
        <taxon>Pterygota</taxon>
        <taxon>Neoptera</taxon>
        <taxon>Polyneoptera</taxon>
        <taxon>Phasmatodea</taxon>
        <taxon>Timematodea</taxon>
        <taxon>Timematoidea</taxon>
        <taxon>Timematidae</taxon>
        <taxon>Timema</taxon>
    </lineage>
</organism>